<accession>A0A4Y2S978</accession>
<dbReference type="Pfam" id="PF17917">
    <property type="entry name" value="RT_RNaseH"/>
    <property type="match status" value="1"/>
</dbReference>
<dbReference type="OrthoDB" id="6427440at2759"/>
<dbReference type="GO" id="GO:0016787">
    <property type="term" value="F:hydrolase activity"/>
    <property type="evidence" value="ECO:0007669"/>
    <property type="project" value="UniProtKB-KW"/>
</dbReference>
<dbReference type="GO" id="GO:0003964">
    <property type="term" value="F:RNA-directed DNA polymerase activity"/>
    <property type="evidence" value="ECO:0007669"/>
    <property type="project" value="UniProtKB-KW"/>
</dbReference>
<dbReference type="EC" id="2.7.7.49" evidence="1"/>
<dbReference type="SUPFAM" id="SSF56672">
    <property type="entry name" value="DNA/RNA polymerases"/>
    <property type="match status" value="1"/>
</dbReference>
<comment type="caution">
    <text evidence="9">The sequence shown here is derived from an EMBL/GenBank/DDBJ whole genome shotgun (WGS) entry which is preliminary data.</text>
</comment>
<organism evidence="9 10">
    <name type="scientific">Araneus ventricosus</name>
    <name type="common">Orbweaver spider</name>
    <name type="synonym">Epeira ventricosa</name>
    <dbReference type="NCBI Taxonomy" id="182803"/>
    <lineage>
        <taxon>Eukaryota</taxon>
        <taxon>Metazoa</taxon>
        <taxon>Ecdysozoa</taxon>
        <taxon>Arthropoda</taxon>
        <taxon>Chelicerata</taxon>
        <taxon>Arachnida</taxon>
        <taxon>Araneae</taxon>
        <taxon>Araneomorphae</taxon>
        <taxon>Entelegynae</taxon>
        <taxon>Araneoidea</taxon>
        <taxon>Araneidae</taxon>
        <taxon>Araneus</taxon>
    </lineage>
</organism>
<dbReference type="GO" id="GO:0004519">
    <property type="term" value="F:endonuclease activity"/>
    <property type="evidence" value="ECO:0007669"/>
    <property type="project" value="UniProtKB-KW"/>
</dbReference>
<name>A0A4Y2S978_ARAVE</name>
<evidence type="ECO:0000256" key="1">
    <source>
        <dbReference type="ARBA" id="ARBA00012493"/>
    </source>
</evidence>
<evidence type="ECO:0000256" key="2">
    <source>
        <dbReference type="ARBA" id="ARBA00022679"/>
    </source>
</evidence>
<dbReference type="CDD" id="cd09274">
    <property type="entry name" value="RNase_HI_RT_Ty3"/>
    <property type="match status" value="1"/>
</dbReference>
<evidence type="ECO:0000256" key="3">
    <source>
        <dbReference type="ARBA" id="ARBA00022695"/>
    </source>
</evidence>
<evidence type="ECO:0000256" key="5">
    <source>
        <dbReference type="ARBA" id="ARBA00022759"/>
    </source>
</evidence>
<evidence type="ECO:0000256" key="6">
    <source>
        <dbReference type="ARBA" id="ARBA00022801"/>
    </source>
</evidence>
<proteinExistence type="predicted"/>
<dbReference type="FunFam" id="3.30.70.270:FF:000020">
    <property type="entry name" value="Transposon Tf2-6 polyprotein-like Protein"/>
    <property type="match status" value="1"/>
</dbReference>
<keyword evidence="6" id="KW-0378">Hydrolase</keyword>
<keyword evidence="7" id="KW-0695">RNA-directed DNA polymerase</keyword>
<keyword evidence="5" id="KW-0255">Endonuclease</keyword>
<evidence type="ECO:0000313" key="9">
    <source>
        <dbReference type="EMBL" id="GBN83839.1"/>
    </source>
</evidence>
<keyword evidence="3" id="KW-0548">Nucleotidyltransferase</keyword>
<reference evidence="9 10" key="1">
    <citation type="journal article" date="2019" name="Sci. Rep.">
        <title>Orb-weaving spider Araneus ventricosus genome elucidates the spidroin gene catalogue.</title>
        <authorList>
            <person name="Kono N."/>
            <person name="Nakamura H."/>
            <person name="Ohtoshi R."/>
            <person name="Moran D.A.P."/>
            <person name="Shinohara A."/>
            <person name="Yoshida Y."/>
            <person name="Fujiwara M."/>
            <person name="Mori M."/>
            <person name="Tomita M."/>
            <person name="Arakawa K."/>
        </authorList>
    </citation>
    <scope>NUCLEOTIDE SEQUENCE [LARGE SCALE GENOMIC DNA]</scope>
</reference>
<evidence type="ECO:0000259" key="8">
    <source>
        <dbReference type="Pfam" id="PF17917"/>
    </source>
</evidence>
<dbReference type="AlphaFoldDB" id="A0A4Y2S978"/>
<dbReference type="Proteomes" id="UP000499080">
    <property type="component" value="Unassembled WGS sequence"/>
</dbReference>
<protein>
    <recommendedName>
        <fullName evidence="1">RNA-directed DNA polymerase</fullName>
        <ecNumber evidence="1">2.7.7.49</ecNumber>
    </recommendedName>
</protein>
<evidence type="ECO:0000313" key="10">
    <source>
        <dbReference type="Proteomes" id="UP000499080"/>
    </source>
</evidence>
<gene>
    <name evidence="9" type="primary">pol_3631</name>
    <name evidence="9" type="ORF">AVEN_257961_1</name>
</gene>
<dbReference type="InterPro" id="IPR041373">
    <property type="entry name" value="RT_RNaseH"/>
</dbReference>
<dbReference type="InterPro" id="IPR043502">
    <property type="entry name" value="DNA/RNA_pol_sf"/>
</dbReference>
<dbReference type="Gene3D" id="3.30.70.270">
    <property type="match status" value="1"/>
</dbReference>
<feature type="domain" description="Reverse transcriptase RNase H-like" evidence="8">
    <location>
        <begin position="234"/>
        <end position="337"/>
    </location>
</feature>
<keyword evidence="2" id="KW-0808">Transferase</keyword>
<dbReference type="InterPro" id="IPR043128">
    <property type="entry name" value="Rev_trsase/Diguanyl_cyclase"/>
</dbReference>
<dbReference type="InterPro" id="IPR050951">
    <property type="entry name" value="Retrovirus_Pol_polyprotein"/>
</dbReference>
<evidence type="ECO:0000256" key="4">
    <source>
        <dbReference type="ARBA" id="ARBA00022722"/>
    </source>
</evidence>
<evidence type="ECO:0000256" key="7">
    <source>
        <dbReference type="ARBA" id="ARBA00022918"/>
    </source>
</evidence>
<dbReference type="EMBL" id="BGPR01020112">
    <property type="protein sequence ID" value="GBN83839.1"/>
    <property type="molecule type" value="Genomic_DNA"/>
</dbReference>
<dbReference type="PANTHER" id="PTHR37984:SF5">
    <property type="entry name" value="PROTEIN NYNRIN-LIKE"/>
    <property type="match status" value="1"/>
</dbReference>
<dbReference type="FunFam" id="3.10.20.370:FF:000001">
    <property type="entry name" value="Retrovirus-related Pol polyprotein from transposon 17.6-like protein"/>
    <property type="match status" value="1"/>
</dbReference>
<keyword evidence="10" id="KW-1185">Reference proteome</keyword>
<dbReference type="PANTHER" id="PTHR37984">
    <property type="entry name" value="PROTEIN CBG26694"/>
    <property type="match status" value="1"/>
</dbReference>
<keyword evidence="4" id="KW-0540">Nuclease</keyword>
<sequence length="393" mass="45570">MVHAACIIAVYTPPPRVRPNARAQADDFLSDSKQRFLRSLQKFSGLLFSAKIGRGSLRPITQVTEDQFNLPQSVTENKCELRNEVNDIIKNFDSVFSKDKYDVCALRVEPQRIVLNSDLQVSLRPYRTSPVEEQKKRVSFLGYEIEQGKVFPNNPNIETIKKLQPSTNVKELQRFLGSVYVYNKFIPQYAKLRYPLNQLLKKDAKFNWTNEYQDAFDKLKETLTTKPVLNLFNPDATCHVSVDASQKRVGAVLKQPDASDVLHPIAYHSRTLRDYEKNYAITELECLAIVDALDKFYYYLHGQKFVIHADHAALVWLKNVKNLRGRLFRWSLKLSKFDYEIKYQKGFTNIEADMLSKHPVSHHRQHSVHLLDINEIKTPQKNNNLCGPKYHEV</sequence>